<dbReference type="AlphaFoldDB" id="A0AAD8JYS4"/>
<dbReference type="GO" id="GO:0009506">
    <property type="term" value="C:plasmodesma"/>
    <property type="evidence" value="ECO:0007669"/>
    <property type="project" value="TreeGrafter"/>
</dbReference>
<accession>A0AAD8JYS4</accession>
<dbReference type="Pfam" id="PF07714">
    <property type="entry name" value="PK_Tyr_Ser-Thr"/>
    <property type="match status" value="1"/>
</dbReference>
<evidence type="ECO:0000313" key="2">
    <source>
        <dbReference type="EMBL" id="KAK1413017.1"/>
    </source>
</evidence>
<sequence length="338" mass="38826">MTSTITKFAGLQIPLEDILKATNNFHHDNIISQGDFGPAYKGRLLHSGKLIAVVARRLDRKHGLGDSEFWTEVSLLYDLKHTNLVSLIGLCDEKGEKIIITTYQANGSLAQFLNDPNLTWTQRLRICVGVARAMSYLQSNEGRSYSVIHRNINSYTILLDENWEPKLSGFEISIKKSIHQRDRVLLSEQIGTMGYVDPAIEKTRGVTLKSDVYSFGVVLFEILCGREAFTHKEANMFLAPLAKYHYENKTLEDIIHPGIWNQMSSISLFKYSKTAYSCLQEEQAHRPDVKHIVDELINVLNLHERFENLVRTFFYFHTCFSSLLMHVALYPRFKVPYF</sequence>
<dbReference type="InterPro" id="IPR011009">
    <property type="entry name" value="Kinase-like_dom_sf"/>
</dbReference>
<name>A0AAD8JYS4_TARER</name>
<dbReference type="GO" id="GO:0005524">
    <property type="term" value="F:ATP binding"/>
    <property type="evidence" value="ECO:0007669"/>
    <property type="project" value="InterPro"/>
</dbReference>
<organism evidence="2 3">
    <name type="scientific">Tagetes erecta</name>
    <name type="common">African marigold</name>
    <dbReference type="NCBI Taxonomy" id="13708"/>
    <lineage>
        <taxon>Eukaryota</taxon>
        <taxon>Viridiplantae</taxon>
        <taxon>Streptophyta</taxon>
        <taxon>Embryophyta</taxon>
        <taxon>Tracheophyta</taxon>
        <taxon>Spermatophyta</taxon>
        <taxon>Magnoliopsida</taxon>
        <taxon>eudicotyledons</taxon>
        <taxon>Gunneridae</taxon>
        <taxon>Pentapetalae</taxon>
        <taxon>asterids</taxon>
        <taxon>campanulids</taxon>
        <taxon>Asterales</taxon>
        <taxon>Asteraceae</taxon>
        <taxon>Asteroideae</taxon>
        <taxon>Heliantheae alliance</taxon>
        <taxon>Tageteae</taxon>
        <taxon>Tagetes</taxon>
    </lineage>
</organism>
<dbReference type="GO" id="GO:0004714">
    <property type="term" value="F:transmembrane receptor protein tyrosine kinase activity"/>
    <property type="evidence" value="ECO:0007669"/>
    <property type="project" value="InterPro"/>
</dbReference>
<dbReference type="InterPro" id="IPR001245">
    <property type="entry name" value="Ser-Thr/Tyr_kinase_cat_dom"/>
</dbReference>
<dbReference type="PANTHER" id="PTHR27003">
    <property type="entry name" value="OS07G0166700 PROTEIN"/>
    <property type="match status" value="1"/>
</dbReference>
<dbReference type="PROSITE" id="PS50011">
    <property type="entry name" value="PROTEIN_KINASE_DOM"/>
    <property type="match status" value="1"/>
</dbReference>
<proteinExistence type="predicted"/>
<evidence type="ECO:0000259" key="1">
    <source>
        <dbReference type="PROSITE" id="PS50011"/>
    </source>
</evidence>
<dbReference type="PIRSF" id="PIRSF000654">
    <property type="entry name" value="Integrin-linked_kinase"/>
    <property type="match status" value="1"/>
</dbReference>
<dbReference type="SMART" id="SM00220">
    <property type="entry name" value="S_TKc"/>
    <property type="match status" value="1"/>
</dbReference>
<dbReference type="EMBL" id="JAUHHV010000009">
    <property type="protein sequence ID" value="KAK1413017.1"/>
    <property type="molecule type" value="Genomic_DNA"/>
</dbReference>
<protein>
    <recommendedName>
        <fullName evidence="1">Protein kinase domain-containing protein</fullName>
    </recommendedName>
</protein>
<keyword evidence="3" id="KW-1185">Reference proteome</keyword>
<dbReference type="Gene3D" id="3.30.200.20">
    <property type="entry name" value="Phosphorylase Kinase, domain 1"/>
    <property type="match status" value="1"/>
</dbReference>
<reference evidence="2" key="1">
    <citation type="journal article" date="2023" name="bioRxiv">
        <title>Improved chromosome-level genome assembly for marigold (Tagetes erecta).</title>
        <authorList>
            <person name="Jiang F."/>
            <person name="Yuan L."/>
            <person name="Wang S."/>
            <person name="Wang H."/>
            <person name="Xu D."/>
            <person name="Wang A."/>
            <person name="Fan W."/>
        </authorList>
    </citation>
    <scope>NUCLEOTIDE SEQUENCE</scope>
    <source>
        <strain evidence="2">WSJ</strain>
        <tissue evidence="2">Leaf</tissue>
    </source>
</reference>
<dbReference type="InterPro" id="IPR000719">
    <property type="entry name" value="Prot_kinase_dom"/>
</dbReference>
<dbReference type="GO" id="GO:0005886">
    <property type="term" value="C:plasma membrane"/>
    <property type="evidence" value="ECO:0007669"/>
    <property type="project" value="TreeGrafter"/>
</dbReference>
<gene>
    <name evidence="2" type="ORF">QVD17_34707</name>
</gene>
<feature type="domain" description="Protein kinase" evidence="1">
    <location>
        <begin position="25"/>
        <end position="306"/>
    </location>
</feature>
<dbReference type="SUPFAM" id="SSF56112">
    <property type="entry name" value="Protein kinase-like (PK-like)"/>
    <property type="match status" value="1"/>
</dbReference>
<evidence type="ECO:0000313" key="3">
    <source>
        <dbReference type="Proteomes" id="UP001229421"/>
    </source>
</evidence>
<dbReference type="Proteomes" id="UP001229421">
    <property type="component" value="Unassembled WGS sequence"/>
</dbReference>
<comment type="caution">
    <text evidence="2">The sequence shown here is derived from an EMBL/GenBank/DDBJ whole genome shotgun (WGS) entry which is preliminary data.</text>
</comment>
<dbReference type="PANTHER" id="PTHR27003:SF383">
    <property type="entry name" value="TYROSINE-PROTEIN KINASE, NON-RECEPTOR JAK_TYK2-RELATED"/>
    <property type="match status" value="1"/>
</dbReference>
<dbReference type="Gene3D" id="1.10.510.10">
    <property type="entry name" value="Transferase(Phosphotransferase) domain 1"/>
    <property type="match status" value="1"/>
</dbReference>
<dbReference type="InterPro" id="IPR045272">
    <property type="entry name" value="ANXUR1/2-like"/>
</dbReference>